<protein>
    <submittedName>
        <fullName evidence="1">Uncharacterized protein</fullName>
    </submittedName>
</protein>
<dbReference type="Gene3D" id="3.30.559.10">
    <property type="entry name" value="Chloramphenicol acetyltransferase-like domain"/>
    <property type="match status" value="1"/>
</dbReference>
<evidence type="ECO:0000313" key="1">
    <source>
        <dbReference type="EMBL" id="CAE6399126.1"/>
    </source>
</evidence>
<organism evidence="1 2">
    <name type="scientific">Rhizoctonia solani</name>
    <dbReference type="NCBI Taxonomy" id="456999"/>
    <lineage>
        <taxon>Eukaryota</taxon>
        <taxon>Fungi</taxon>
        <taxon>Dikarya</taxon>
        <taxon>Basidiomycota</taxon>
        <taxon>Agaricomycotina</taxon>
        <taxon>Agaricomycetes</taxon>
        <taxon>Cantharellales</taxon>
        <taxon>Ceratobasidiaceae</taxon>
        <taxon>Rhizoctonia</taxon>
    </lineage>
</organism>
<name>A0A8H2WT75_9AGAM</name>
<dbReference type="InterPro" id="IPR023213">
    <property type="entry name" value="CAT-like_dom_sf"/>
</dbReference>
<evidence type="ECO:0000313" key="2">
    <source>
        <dbReference type="Proteomes" id="UP000663840"/>
    </source>
</evidence>
<dbReference type="EMBL" id="CAJMWR010000753">
    <property type="protein sequence ID" value="CAE6399126.1"/>
    <property type="molecule type" value="Genomic_DNA"/>
</dbReference>
<dbReference type="Proteomes" id="UP000663840">
    <property type="component" value="Unassembled WGS sequence"/>
</dbReference>
<gene>
    <name evidence="1" type="ORF">RDB_LOCUS35200</name>
</gene>
<accession>A0A8H2WT75</accession>
<comment type="caution">
    <text evidence="1">The sequence shown here is derived from an EMBL/GenBank/DDBJ whole genome shotgun (WGS) entry which is preliminary data.</text>
</comment>
<reference evidence="1" key="1">
    <citation type="submission" date="2021-01" db="EMBL/GenBank/DDBJ databases">
        <authorList>
            <person name="Kaushik A."/>
        </authorList>
    </citation>
    <scope>NUCLEOTIDE SEQUENCE</scope>
    <source>
        <strain evidence="1">AG1-1A</strain>
    </source>
</reference>
<sequence>MGVSGAGSVMRGLISLLEGEELLDELEGDPWADLLNTAPPGDNLSLKGLLTYGPSDFLASAEMERMDLERDGPISRRTIYFPPAEIARLKDQAMEELKTLGLDVPFLSSSDVVVAWLYKHFYGDEQDNAERTNRLIYALDIQKRLSEAFPPSKVYLKNSTMISTSSQYKNCKIRDMTLGEIAKVVREVVTKGSQRETILDYIRWKNNCVGEFQALVPPAERVLCASNWLTFNLGNLDISKVIKPSTGTGKVLDIYCCVSDFPRCSGFITFQDQDGGISAVFDWAESNWTSGSIAQYAIENTVSNKDLTKTTPDGINGL</sequence>
<proteinExistence type="predicted"/>
<dbReference type="AlphaFoldDB" id="A0A8H2WT75"/>